<dbReference type="Pfam" id="PF00582">
    <property type="entry name" value="Usp"/>
    <property type="match status" value="2"/>
</dbReference>
<feature type="domain" description="UspA" evidence="2">
    <location>
        <begin position="164"/>
        <end position="298"/>
    </location>
</feature>
<name>A0ABQ3T6S6_9ACTN</name>
<evidence type="ECO:0000313" key="3">
    <source>
        <dbReference type="EMBL" id="GHI76059.1"/>
    </source>
</evidence>
<proteinExistence type="inferred from homology"/>
<accession>A0ABQ3T6S6</accession>
<reference evidence="4" key="1">
    <citation type="submission" date="2023-07" db="EMBL/GenBank/DDBJ databases">
        <title>Whole genome shotgun sequence of Streptomyces spororaveus NBRC 15456.</title>
        <authorList>
            <person name="Komaki H."/>
            <person name="Tamura T."/>
        </authorList>
    </citation>
    <scope>NUCLEOTIDE SEQUENCE [LARGE SCALE GENOMIC DNA]</scope>
    <source>
        <strain evidence="4">NBRC 15456</strain>
    </source>
</reference>
<feature type="domain" description="UspA" evidence="2">
    <location>
        <begin position="14"/>
        <end position="146"/>
    </location>
</feature>
<comment type="caution">
    <text evidence="3">The sequence shown here is derived from an EMBL/GenBank/DDBJ whole genome shotgun (WGS) entry which is preliminary data.</text>
</comment>
<evidence type="ECO:0000313" key="4">
    <source>
        <dbReference type="Proteomes" id="UP000608522"/>
    </source>
</evidence>
<evidence type="ECO:0000256" key="1">
    <source>
        <dbReference type="ARBA" id="ARBA00008791"/>
    </source>
</evidence>
<keyword evidence="4" id="KW-1185">Reference proteome</keyword>
<comment type="similarity">
    <text evidence="1">Belongs to the universal stress protein A family.</text>
</comment>
<dbReference type="InterPro" id="IPR006016">
    <property type="entry name" value="UspA"/>
</dbReference>
<dbReference type="Proteomes" id="UP000608522">
    <property type="component" value="Unassembled WGS sequence"/>
</dbReference>
<dbReference type="RefSeq" id="WP_237403732.1">
    <property type="nucleotide sequence ID" value="NZ_BAAATO010000037.1"/>
</dbReference>
<dbReference type="PANTHER" id="PTHR46268:SF6">
    <property type="entry name" value="UNIVERSAL STRESS PROTEIN UP12"/>
    <property type="match status" value="1"/>
</dbReference>
<gene>
    <name evidence="3" type="ORF">Sspor_16200</name>
</gene>
<dbReference type="EMBL" id="BNED01000005">
    <property type="protein sequence ID" value="GHI76059.1"/>
    <property type="molecule type" value="Genomic_DNA"/>
</dbReference>
<dbReference type="PANTHER" id="PTHR46268">
    <property type="entry name" value="STRESS RESPONSE PROTEIN NHAX"/>
    <property type="match status" value="1"/>
</dbReference>
<sequence length="301" mass="32166">MTRTPNEMHTMKNQVTVGLDGTPESTAAAHWAAGEAELRHARLDLVHAEEWLEHPPLPVTTTEAQRAWAENLLRDTADELRHEHPDLEVSTRRVGGLPSLALARAAKDSDLLAIGSRGLGVVAGFIVGSVASETIAETERPVVLVRSADGTGKPPDGGRASGPVVAGLDIRQPCDNLLAFAFEEAAHRDTTLIVVHGWTPPPILSYSPALNPGIQSEMAHAITTTLDEMLSPWRDRFTDVHVEPRAPIGQAAAQILHAATDAALVVVGRRIRRSDFGGHIGPIAHALMHHSISPVAVVAHD</sequence>
<dbReference type="PRINTS" id="PR01438">
    <property type="entry name" value="UNVRSLSTRESS"/>
</dbReference>
<dbReference type="SUPFAM" id="SSF52402">
    <property type="entry name" value="Adenine nucleotide alpha hydrolases-like"/>
    <property type="match status" value="2"/>
</dbReference>
<organism evidence="3 4">
    <name type="scientific">Streptomyces spororaveus</name>
    <dbReference type="NCBI Taxonomy" id="284039"/>
    <lineage>
        <taxon>Bacteria</taxon>
        <taxon>Bacillati</taxon>
        <taxon>Actinomycetota</taxon>
        <taxon>Actinomycetes</taxon>
        <taxon>Kitasatosporales</taxon>
        <taxon>Streptomycetaceae</taxon>
        <taxon>Streptomyces</taxon>
    </lineage>
</organism>
<dbReference type="InterPro" id="IPR006015">
    <property type="entry name" value="Universal_stress_UspA"/>
</dbReference>
<evidence type="ECO:0000259" key="2">
    <source>
        <dbReference type="Pfam" id="PF00582"/>
    </source>
</evidence>
<protein>
    <submittedName>
        <fullName evidence="3">Stress-inducible protein</fullName>
    </submittedName>
</protein>
<dbReference type="Gene3D" id="3.40.50.620">
    <property type="entry name" value="HUPs"/>
    <property type="match status" value="2"/>
</dbReference>
<dbReference type="InterPro" id="IPR014729">
    <property type="entry name" value="Rossmann-like_a/b/a_fold"/>
</dbReference>